<proteinExistence type="predicted"/>
<sequence>MDLETILAKPPDPRSHSFPDYSLPRGEPVMPIAVTQDELSTLLSLYETFAAVDPTGIDSNPFLKATTELLEQTFGVPQYRPDDQLNDDIAATLNDFSDDLGGAEIGVADATPNHYKALYFFLVTCRGYNSAPHVRFEPDVEAIDTLYRLYDRVSKQDMYLKRPETVFE</sequence>
<feature type="region of interest" description="Disordered" evidence="1">
    <location>
        <begin position="1"/>
        <end position="22"/>
    </location>
</feature>
<evidence type="ECO:0000256" key="1">
    <source>
        <dbReference type="SAM" id="MobiDB-lite"/>
    </source>
</evidence>
<reference evidence="2 3" key="1">
    <citation type="journal article" date="2019" name="Int. J. Syst. Evol. Microbiol.">
        <title>The Global Catalogue of Microorganisms (GCM) 10K type strain sequencing project: providing services to taxonomists for standard genome sequencing and annotation.</title>
        <authorList>
            <consortium name="The Broad Institute Genomics Platform"/>
            <consortium name="The Broad Institute Genome Sequencing Center for Infectious Disease"/>
            <person name="Wu L."/>
            <person name="Ma J."/>
        </authorList>
    </citation>
    <scope>NUCLEOTIDE SEQUENCE [LARGE SCALE GENOMIC DNA]</scope>
    <source>
        <strain evidence="2 3">WLHS5</strain>
    </source>
</reference>
<dbReference type="RefSeq" id="WP_250140085.1">
    <property type="nucleotide sequence ID" value="NZ_JALIQP010000002.1"/>
</dbReference>
<accession>A0ABD5PRR8</accession>
<dbReference type="AlphaFoldDB" id="A0ABD5PRR8"/>
<dbReference type="Proteomes" id="UP001595898">
    <property type="component" value="Unassembled WGS sequence"/>
</dbReference>
<dbReference type="EMBL" id="JBHSFA010000007">
    <property type="protein sequence ID" value="MFC4543237.1"/>
    <property type="molecule type" value="Genomic_DNA"/>
</dbReference>
<protein>
    <submittedName>
        <fullName evidence="2">Uncharacterized protein</fullName>
    </submittedName>
</protein>
<organism evidence="2 3">
    <name type="scientific">Halosolutus amylolyticus</name>
    <dbReference type="NCBI Taxonomy" id="2932267"/>
    <lineage>
        <taxon>Archaea</taxon>
        <taxon>Methanobacteriati</taxon>
        <taxon>Methanobacteriota</taxon>
        <taxon>Stenosarchaea group</taxon>
        <taxon>Halobacteria</taxon>
        <taxon>Halobacteriales</taxon>
        <taxon>Natrialbaceae</taxon>
        <taxon>Halosolutus</taxon>
    </lineage>
</organism>
<evidence type="ECO:0000313" key="2">
    <source>
        <dbReference type="EMBL" id="MFC4543237.1"/>
    </source>
</evidence>
<keyword evidence="3" id="KW-1185">Reference proteome</keyword>
<comment type="caution">
    <text evidence="2">The sequence shown here is derived from an EMBL/GenBank/DDBJ whole genome shotgun (WGS) entry which is preliminary data.</text>
</comment>
<gene>
    <name evidence="2" type="ORF">ACFO5R_15005</name>
</gene>
<evidence type="ECO:0000313" key="3">
    <source>
        <dbReference type="Proteomes" id="UP001595898"/>
    </source>
</evidence>
<name>A0ABD5PRR8_9EURY</name>